<dbReference type="Pfam" id="PF05135">
    <property type="entry name" value="Phage_connect_1"/>
    <property type="match status" value="1"/>
</dbReference>
<dbReference type="Proteomes" id="UP000051074">
    <property type="component" value="Unassembled WGS sequence"/>
</dbReference>
<comment type="caution">
    <text evidence="1">The sequence shown here is derived from an EMBL/GenBank/DDBJ whole genome shotgun (WGS) entry which is preliminary data.</text>
</comment>
<proteinExistence type="predicted"/>
<dbReference type="AlphaFoldDB" id="A0A0R1LE79"/>
<dbReference type="eggNOG" id="ENOG5033D53">
    <property type="taxonomic scope" value="Bacteria"/>
</dbReference>
<evidence type="ECO:0000313" key="2">
    <source>
        <dbReference type="Proteomes" id="UP000051074"/>
    </source>
</evidence>
<dbReference type="EMBL" id="AZDU01000159">
    <property type="protein sequence ID" value="KRK93640.1"/>
    <property type="molecule type" value="Genomic_DNA"/>
</dbReference>
<reference evidence="1 2" key="1">
    <citation type="journal article" date="2015" name="Genome Announc.">
        <title>Expanding the biotechnology potential of lactobacilli through comparative genomics of 213 strains and associated genera.</title>
        <authorList>
            <person name="Sun Z."/>
            <person name="Harris H.M."/>
            <person name="McCann A."/>
            <person name="Guo C."/>
            <person name="Argimon S."/>
            <person name="Zhang W."/>
            <person name="Yang X."/>
            <person name="Jeffery I.B."/>
            <person name="Cooney J.C."/>
            <person name="Kagawa T.F."/>
            <person name="Liu W."/>
            <person name="Song Y."/>
            <person name="Salvetti E."/>
            <person name="Wrobel A."/>
            <person name="Rasinkangas P."/>
            <person name="Parkhill J."/>
            <person name="Rea M.C."/>
            <person name="O'Sullivan O."/>
            <person name="Ritari J."/>
            <person name="Douillard F.P."/>
            <person name="Paul Ross R."/>
            <person name="Yang R."/>
            <person name="Briner A.E."/>
            <person name="Felis G.E."/>
            <person name="de Vos W.M."/>
            <person name="Barrangou R."/>
            <person name="Klaenhammer T.R."/>
            <person name="Caufield P.W."/>
            <person name="Cui Y."/>
            <person name="Zhang H."/>
            <person name="O'Toole P.W."/>
        </authorList>
    </citation>
    <scope>NUCLEOTIDE SEQUENCE [LARGE SCALE GENOMIC DNA]</scope>
    <source>
        <strain evidence="1 2">DSM 19284</strain>
    </source>
</reference>
<dbReference type="PATRIC" id="fig|1293597.4.peg.450"/>
<accession>A0A0R1LE79</accession>
<evidence type="ECO:0000313" key="1">
    <source>
        <dbReference type="EMBL" id="KRK93640.1"/>
    </source>
</evidence>
<name>A0A0R1LE79_9LACO</name>
<organism evidence="1 2">
    <name type="scientific">Lactobacillus equicursoris DSM 19284 = JCM 14600 = CIP 110162</name>
    <dbReference type="NCBI Taxonomy" id="1293597"/>
    <lineage>
        <taxon>Bacteria</taxon>
        <taxon>Bacillati</taxon>
        <taxon>Bacillota</taxon>
        <taxon>Bacilli</taxon>
        <taxon>Lactobacillales</taxon>
        <taxon>Lactobacillaceae</taxon>
        <taxon>Lactobacillus</taxon>
    </lineage>
</organism>
<protein>
    <submittedName>
        <fullName evidence="1">Uncharacterized protein</fullName>
    </submittedName>
</protein>
<sequence length="56" mass="6230">MAMYVKQLTVIAFNRQGAEGESSRTEGGIKADFEVGIPTEIKQGLKRYRLAKVVPF</sequence>
<dbReference type="InterPro" id="IPR021146">
    <property type="entry name" value="Phage_gp6-like_head-tail"/>
</dbReference>
<keyword evidence="2" id="KW-1185">Reference proteome</keyword>
<gene>
    <name evidence="1" type="ORF">FC20_GL000389</name>
</gene>